<dbReference type="AlphaFoldDB" id="A0A165S2M8"/>
<evidence type="ECO:0000313" key="2">
    <source>
        <dbReference type="Proteomes" id="UP000076727"/>
    </source>
</evidence>
<proteinExistence type="predicted"/>
<name>A0A165S2M8_9APHY</name>
<organism evidence="1 2">
    <name type="scientific">Daedalea quercina L-15889</name>
    <dbReference type="NCBI Taxonomy" id="1314783"/>
    <lineage>
        <taxon>Eukaryota</taxon>
        <taxon>Fungi</taxon>
        <taxon>Dikarya</taxon>
        <taxon>Basidiomycota</taxon>
        <taxon>Agaricomycotina</taxon>
        <taxon>Agaricomycetes</taxon>
        <taxon>Polyporales</taxon>
        <taxon>Fomitopsis</taxon>
    </lineage>
</organism>
<reference evidence="1 2" key="1">
    <citation type="journal article" date="2016" name="Mol. Biol. Evol.">
        <title>Comparative Genomics of Early-Diverging Mushroom-Forming Fungi Provides Insights into the Origins of Lignocellulose Decay Capabilities.</title>
        <authorList>
            <person name="Nagy L.G."/>
            <person name="Riley R."/>
            <person name="Tritt A."/>
            <person name="Adam C."/>
            <person name="Daum C."/>
            <person name="Floudas D."/>
            <person name="Sun H."/>
            <person name="Yadav J.S."/>
            <person name="Pangilinan J."/>
            <person name="Larsson K.H."/>
            <person name="Matsuura K."/>
            <person name="Barry K."/>
            <person name="Labutti K."/>
            <person name="Kuo R."/>
            <person name="Ohm R.A."/>
            <person name="Bhattacharya S.S."/>
            <person name="Shirouzu T."/>
            <person name="Yoshinaga Y."/>
            <person name="Martin F.M."/>
            <person name="Grigoriev I.V."/>
            <person name="Hibbett D.S."/>
        </authorList>
    </citation>
    <scope>NUCLEOTIDE SEQUENCE [LARGE SCALE GENOMIC DNA]</scope>
    <source>
        <strain evidence="1 2">L-15889</strain>
    </source>
</reference>
<gene>
    <name evidence="1" type="ORF">DAEQUDRAFT_107932</name>
</gene>
<dbReference type="EMBL" id="KV429045">
    <property type="protein sequence ID" value="KZT71456.1"/>
    <property type="molecule type" value="Genomic_DNA"/>
</dbReference>
<sequence>MGRTRSSVYQNPRGRTDGWVRRWFATQCELAMGRHAVGVPTPYFTSLLIFVTGGITSASSLHGCAQCLFALSDRNSLRWSTSLRDAYLPTHCY</sequence>
<dbReference type="Proteomes" id="UP000076727">
    <property type="component" value="Unassembled WGS sequence"/>
</dbReference>
<protein>
    <submittedName>
        <fullName evidence="1">Uncharacterized protein</fullName>
    </submittedName>
</protein>
<evidence type="ECO:0000313" key="1">
    <source>
        <dbReference type="EMBL" id="KZT71456.1"/>
    </source>
</evidence>
<keyword evidence="2" id="KW-1185">Reference proteome</keyword>
<accession>A0A165S2M8</accession>